<dbReference type="InterPro" id="IPR012349">
    <property type="entry name" value="Split_barrel_FMN-bd"/>
</dbReference>
<dbReference type="NCBIfam" id="NF004231">
    <property type="entry name" value="PRK05679.1"/>
    <property type="match status" value="1"/>
</dbReference>
<reference evidence="11" key="1">
    <citation type="journal article" date="2015" name="BMC Genomics">
        <title>Genomic and transcriptomic analysis of the endophytic fungus Pestalotiopsis fici reveals its lifestyle and high potential for synthesis of natural products.</title>
        <authorList>
            <person name="Wang X."/>
            <person name="Zhang X."/>
            <person name="Liu L."/>
            <person name="Xiang M."/>
            <person name="Wang W."/>
            <person name="Sun X."/>
            <person name="Che Y."/>
            <person name="Guo L."/>
            <person name="Liu G."/>
            <person name="Guo L."/>
            <person name="Wang C."/>
            <person name="Yin W.B."/>
            <person name="Stadler M."/>
            <person name="Zhang X."/>
            <person name="Liu X."/>
        </authorList>
    </citation>
    <scope>NUCLEOTIDE SEQUENCE [LARGE SCALE GENOMIC DNA]</scope>
    <source>
        <strain evidence="11">W106-1 / CGMCC3.15140</strain>
    </source>
</reference>
<keyword evidence="11" id="KW-1185">Reference proteome</keyword>
<dbReference type="GO" id="GO:0008615">
    <property type="term" value="P:pyridoxine biosynthetic process"/>
    <property type="evidence" value="ECO:0007669"/>
    <property type="project" value="InterPro"/>
</dbReference>
<dbReference type="GO" id="GO:0010181">
    <property type="term" value="F:FMN binding"/>
    <property type="evidence" value="ECO:0007669"/>
    <property type="project" value="InterPro"/>
</dbReference>
<evidence type="ECO:0000259" key="8">
    <source>
        <dbReference type="Pfam" id="PF01243"/>
    </source>
</evidence>
<dbReference type="InParanoid" id="W3X158"/>
<sequence length="221" mass="24542">MTPEPNTIRAKLRGLSSLKGPLPDIDPATLPDTPQAAFEVWLDEAIAQGITEPHAMTLSTVDKQGGPDARVLILKDLDERGWHFAAKGTSPKGRQIEQNAEVALTFYWPKLGRQVRIRGVAHAQSVDDCARDFSERPVSSKISAAASKQSDILSSTDELRQALKSAEALFTENPDQVMPAWKVYAVAPTAVEFWQGATDRMHRRILYQREGEAWKKQALWP</sequence>
<proteinExistence type="predicted"/>
<accession>W3X158</accession>
<name>W3X158_PESFW</name>
<dbReference type="PANTHER" id="PTHR10851">
    <property type="entry name" value="PYRIDOXINE-5-PHOSPHATE OXIDASE"/>
    <property type="match status" value="1"/>
</dbReference>
<protein>
    <recommendedName>
        <fullName evidence="4">pyridoxal 5'-phosphate synthase</fullName>
        <ecNumber evidence="4">1.4.3.5</ecNumber>
    </recommendedName>
</protein>
<comment type="cofactor">
    <cofactor evidence="1">
        <name>FMN</name>
        <dbReference type="ChEBI" id="CHEBI:58210"/>
    </cofactor>
</comment>
<keyword evidence="5" id="KW-0285">Flavoprotein</keyword>
<dbReference type="Pfam" id="PF10590">
    <property type="entry name" value="PNP_phzG_C"/>
    <property type="match status" value="1"/>
</dbReference>
<dbReference type="NCBIfam" id="TIGR00558">
    <property type="entry name" value="pdxH"/>
    <property type="match status" value="1"/>
</dbReference>
<evidence type="ECO:0000256" key="7">
    <source>
        <dbReference type="ARBA" id="ARBA00023002"/>
    </source>
</evidence>
<dbReference type="Proteomes" id="UP000030651">
    <property type="component" value="Unassembled WGS sequence"/>
</dbReference>
<dbReference type="OrthoDB" id="303614at2759"/>
<gene>
    <name evidence="10" type="ORF">PFICI_09587</name>
</gene>
<dbReference type="RefSeq" id="XP_007836359.1">
    <property type="nucleotide sequence ID" value="XM_007838168.1"/>
</dbReference>
<evidence type="ECO:0000313" key="10">
    <source>
        <dbReference type="EMBL" id="ETS79734.1"/>
    </source>
</evidence>
<dbReference type="OMA" id="NVPEPHA"/>
<dbReference type="KEGG" id="pfy:PFICI_09587"/>
<evidence type="ECO:0000259" key="9">
    <source>
        <dbReference type="Pfam" id="PF10590"/>
    </source>
</evidence>
<evidence type="ECO:0000256" key="5">
    <source>
        <dbReference type="ARBA" id="ARBA00022630"/>
    </source>
</evidence>
<dbReference type="PANTHER" id="PTHR10851:SF0">
    <property type="entry name" value="PYRIDOXINE-5'-PHOSPHATE OXIDASE"/>
    <property type="match status" value="1"/>
</dbReference>
<dbReference type="Gene3D" id="2.30.110.10">
    <property type="entry name" value="Electron Transport, Fmn-binding Protein, Chain A"/>
    <property type="match status" value="1"/>
</dbReference>
<dbReference type="PIRSF" id="PIRSF000190">
    <property type="entry name" value="Pyd_amn-ph_oxd"/>
    <property type="match status" value="1"/>
</dbReference>
<dbReference type="HOGENOM" id="CLU_032263_2_3_1"/>
<dbReference type="UniPathway" id="UPA01068">
    <property type="reaction ID" value="UER00304"/>
</dbReference>
<dbReference type="STRING" id="1229662.W3X158"/>
<keyword evidence="6" id="KW-0288">FMN</keyword>
<feature type="domain" description="Pyridoxine 5'-phosphate oxidase dimerisation C-terminal" evidence="9">
    <location>
        <begin position="181"/>
        <end position="221"/>
    </location>
</feature>
<dbReference type="AlphaFoldDB" id="W3X158"/>
<evidence type="ECO:0000256" key="6">
    <source>
        <dbReference type="ARBA" id="ARBA00022643"/>
    </source>
</evidence>
<evidence type="ECO:0000256" key="4">
    <source>
        <dbReference type="ARBA" id="ARBA00012801"/>
    </source>
</evidence>
<dbReference type="EMBL" id="KI912114">
    <property type="protein sequence ID" value="ETS79734.1"/>
    <property type="molecule type" value="Genomic_DNA"/>
</dbReference>
<keyword evidence="7" id="KW-0560">Oxidoreductase</keyword>
<dbReference type="InterPro" id="IPR019576">
    <property type="entry name" value="Pyridoxamine_oxidase_dimer_C"/>
</dbReference>
<dbReference type="GeneID" id="19274600"/>
<dbReference type="Pfam" id="PF01243">
    <property type="entry name" value="PNPOx_N"/>
    <property type="match status" value="1"/>
</dbReference>
<evidence type="ECO:0000256" key="3">
    <source>
        <dbReference type="ARBA" id="ARBA00005037"/>
    </source>
</evidence>
<feature type="domain" description="Pyridoxamine 5'-phosphate oxidase N-terminal" evidence="8">
    <location>
        <begin position="42"/>
        <end position="165"/>
    </location>
</feature>
<organism evidence="10 11">
    <name type="scientific">Pestalotiopsis fici (strain W106-1 / CGMCC3.15140)</name>
    <dbReference type="NCBI Taxonomy" id="1229662"/>
    <lineage>
        <taxon>Eukaryota</taxon>
        <taxon>Fungi</taxon>
        <taxon>Dikarya</taxon>
        <taxon>Ascomycota</taxon>
        <taxon>Pezizomycotina</taxon>
        <taxon>Sordariomycetes</taxon>
        <taxon>Xylariomycetidae</taxon>
        <taxon>Amphisphaeriales</taxon>
        <taxon>Sporocadaceae</taxon>
        <taxon>Pestalotiopsis</taxon>
    </lineage>
</organism>
<dbReference type="SUPFAM" id="SSF50475">
    <property type="entry name" value="FMN-binding split barrel"/>
    <property type="match status" value="1"/>
</dbReference>
<dbReference type="eggNOG" id="KOG2586">
    <property type="taxonomic scope" value="Eukaryota"/>
</dbReference>
<dbReference type="InterPro" id="IPR011576">
    <property type="entry name" value="Pyridox_Oxase_N"/>
</dbReference>
<dbReference type="InterPro" id="IPR000659">
    <property type="entry name" value="Pyridox_Oxase"/>
</dbReference>
<comment type="pathway">
    <text evidence="3">Cofactor metabolism; pyridoxal 5'-phosphate salvage; pyridoxal 5'-phosphate from pyridoxine 5'-phosphate: step 1/1.</text>
</comment>
<dbReference type="EC" id="1.4.3.5" evidence="4"/>
<evidence type="ECO:0000256" key="2">
    <source>
        <dbReference type="ARBA" id="ARBA00004738"/>
    </source>
</evidence>
<comment type="pathway">
    <text evidence="2">Cofactor metabolism; pyridoxal 5'-phosphate salvage; pyridoxal 5'-phosphate from pyridoxamine 5'-phosphate: step 1/1.</text>
</comment>
<evidence type="ECO:0000256" key="1">
    <source>
        <dbReference type="ARBA" id="ARBA00001917"/>
    </source>
</evidence>
<evidence type="ECO:0000313" key="11">
    <source>
        <dbReference type="Proteomes" id="UP000030651"/>
    </source>
</evidence>
<dbReference type="GO" id="GO:0004733">
    <property type="term" value="F:pyridoxamine phosphate oxidase activity"/>
    <property type="evidence" value="ECO:0007669"/>
    <property type="project" value="UniProtKB-EC"/>
</dbReference>